<feature type="transmembrane region" description="Helical" evidence="7">
    <location>
        <begin position="82"/>
        <end position="102"/>
    </location>
</feature>
<evidence type="ECO:0000256" key="3">
    <source>
        <dbReference type="ARBA" id="ARBA00022475"/>
    </source>
</evidence>
<keyword evidence="6 7" id="KW-0472">Membrane</keyword>
<comment type="subcellular location">
    <subcellularLocation>
        <location evidence="1 7">Cell membrane</location>
        <topology evidence="1 7">Multi-pass membrane protein</topology>
    </subcellularLocation>
</comment>
<proteinExistence type="inferred from homology"/>
<dbReference type="EMBL" id="PEBI01000001">
    <property type="protein sequence ID" value="PJM73698.1"/>
    <property type="molecule type" value="Genomic_DNA"/>
</dbReference>
<comment type="caution">
    <text evidence="9">The sequence shown here is derived from an EMBL/GenBank/DDBJ whole genome shotgun (WGS) entry which is preliminary data.</text>
</comment>
<evidence type="ECO:0000256" key="1">
    <source>
        <dbReference type="ARBA" id="ARBA00004651"/>
    </source>
</evidence>
<feature type="domain" description="VTT" evidence="8">
    <location>
        <begin position="86"/>
        <end position="219"/>
    </location>
</feature>
<evidence type="ECO:0000259" key="8">
    <source>
        <dbReference type="Pfam" id="PF09335"/>
    </source>
</evidence>
<dbReference type="Proteomes" id="UP000229095">
    <property type="component" value="Unassembled WGS sequence"/>
</dbReference>
<dbReference type="OrthoDB" id="9813426at2"/>
<dbReference type="PANTHER" id="PTHR30353:SF0">
    <property type="entry name" value="TRANSMEMBRANE PROTEIN"/>
    <property type="match status" value="1"/>
</dbReference>
<protein>
    <submittedName>
        <fullName evidence="9">Alkaline phosphatase</fullName>
    </submittedName>
</protein>
<keyword evidence="10" id="KW-1185">Reference proteome</keyword>
<evidence type="ECO:0000313" key="10">
    <source>
        <dbReference type="Proteomes" id="UP000229095"/>
    </source>
</evidence>
<name>A0A2M9HA63_9BIFI</name>
<dbReference type="InterPro" id="IPR032818">
    <property type="entry name" value="DedA-like"/>
</dbReference>
<evidence type="ECO:0000313" key="9">
    <source>
        <dbReference type="EMBL" id="PJM73698.1"/>
    </source>
</evidence>
<keyword evidence="3 7" id="KW-1003">Cell membrane</keyword>
<keyword evidence="4 7" id="KW-0812">Transmembrane</keyword>
<feature type="transmembrane region" description="Helical" evidence="7">
    <location>
        <begin position="224"/>
        <end position="248"/>
    </location>
</feature>
<dbReference type="InterPro" id="IPR032816">
    <property type="entry name" value="VTT_dom"/>
</dbReference>
<evidence type="ECO:0000256" key="5">
    <source>
        <dbReference type="ARBA" id="ARBA00022989"/>
    </source>
</evidence>
<dbReference type="GO" id="GO:0005886">
    <property type="term" value="C:plasma membrane"/>
    <property type="evidence" value="ECO:0007669"/>
    <property type="project" value="UniProtKB-SubCell"/>
</dbReference>
<keyword evidence="5 7" id="KW-1133">Transmembrane helix</keyword>
<evidence type="ECO:0000256" key="6">
    <source>
        <dbReference type="ARBA" id="ARBA00023136"/>
    </source>
</evidence>
<evidence type="ECO:0000256" key="4">
    <source>
        <dbReference type="ARBA" id="ARBA00022692"/>
    </source>
</evidence>
<evidence type="ECO:0000256" key="2">
    <source>
        <dbReference type="ARBA" id="ARBA00010792"/>
    </source>
</evidence>
<evidence type="ECO:0000256" key="7">
    <source>
        <dbReference type="RuleBase" id="RU367016"/>
    </source>
</evidence>
<dbReference type="AlphaFoldDB" id="A0A2M9HA63"/>
<sequence>MERRRIAHAPAAADGVIPLALSERPDGMVRTTGAAARGDRPHLFVRIVMPQFLSPEFIIGAAGPWALAVSALIVFAESGLLIGFFLPGDSLVFLLGMVSAAMALPGSPLAATPLWVICLVVGICAFVGDQVGYELGKFGGNSRLLRSWTTGRNAERLARARAFFDHYGYKAIILARFVPILRTFVPFAVGLTHYSHRRFISANLVGALAWGIIVPVAGHQLGRVSLIANNIDATCIIIVFISVLPLIVKGVRSWLASRGTSAAAHAE</sequence>
<gene>
    <name evidence="9" type="ORF">CS006_00430</name>
</gene>
<comment type="similarity">
    <text evidence="2 7">Belongs to the DedA family.</text>
</comment>
<feature type="transmembrane region" description="Helical" evidence="7">
    <location>
        <begin position="171"/>
        <end position="192"/>
    </location>
</feature>
<dbReference type="PANTHER" id="PTHR30353">
    <property type="entry name" value="INNER MEMBRANE PROTEIN DEDA-RELATED"/>
    <property type="match status" value="1"/>
</dbReference>
<dbReference type="Pfam" id="PF09335">
    <property type="entry name" value="VTT_dom"/>
    <property type="match status" value="1"/>
</dbReference>
<feature type="transmembrane region" description="Helical" evidence="7">
    <location>
        <begin position="199"/>
        <end position="218"/>
    </location>
</feature>
<feature type="transmembrane region" description="Helical" evidence="7">
    <location>
        <begin position="57"/>
        <end position="76"/>
    </location>
</feature>
<organism evidence="9 10">
    <name type="scientific">Bifidobacterium primatium</name>
    <dbReference type="NCBI Taxonomy" id="2045438"/>
    <lineage>
        <taxon>Bacteria</taxon>
        <taxon>Bacillati</taxon>
        <taxon>Actinomycetota</taxon>
        <taxon>Actinomycetes</taxon>
        <taxon>Bifidobacteriales</taxon>
        <taxon>Bifidobacteriaceae</taxon>
        <taxon>Bifidobacterium</taxon>
    </lineage>
</organism>
<reference evidence="9 10" key="1">
    <citation type="submission" date="2017-10" db="EMBL/GenBank/DDBJ databases">
        <title>Draft genome sequences of strains TRE 1, TRE 9, TRE H and TRI 7, isolated from tamarins, belonging to four potential novel Bifidobacterium species.</title>
        <authorList>
            <person name="Mattarelli P."/>
            <person name="Modesto M."/>
            <person name="Puglisi E."/>
            <person name="Morelli L."/>
            <person name="Spezio C."/>
            <person name="Bonetti A."/>
            <person name="Sandri C."/>
        </authorList>
    </citation>
    <scope>NUCLEOTIDE SEQUENCE [LARGE SCALE GENOMIC DNA]</scope>
    <source>
        <strain evidence="10">TRE1</strain>
    </source>
</reference>
<accession>A0A2M9HA63</accession>
<feature type="transmembrane region" description="Helical" evidence="7">
    <location>
        <begin position="109"/>
        <end position="128"/>
    </location>
</feature>